<evidence type="ECO:0000313" key="2">
    <source>
        <dbReference type="EMBL" id="EKB46381.1"/>
    </source>
</evidence>
<sequence length="240" mass="27750">MTPFLDEQFHDLKQELKITEKSKSQLRNKILQKTVIVHNRDYKNTRSWYAPILTAILTIIVMIFLATQSLDTLRQAAHNMFYSNDVVVPTEVKIMEKIIVQDYIEFTIQSNNFGKNIYPTNSGPTSNYLNNGNKDEIYLDILVTVRNLSSTELSESDDFMDIKIICDEREELNSFTSFERKSYEDVQENKFSISNNSIIEPSQTRVVHFLTSVPTSVEKDGKPLKAIITANGENYEYIIR</sequence>
<dbReference type="RefSeq" id="WP_008403860.1">
    <property type="nucleotide sequence ID" value="NZ_AMCK01000002.1"/>
</dbReference>
<feature type="transmembrane region" description="Helical" evidence="1">
    <location>
        <begin position="48"/>
        <end position="66"/>
    </location>
</feature>
<reference evidence="2 3" key="1">
    <citation type="journal article" date="2012" name="J. Bacteriol.">
        <title>Draft Genome Sequence of Bacillus isronensis Strain B3W22, Isolated from the Upper Atmosphere.</title>
        <authorList>
            <person name="Shivaji S."/>
            <person name="Ara S."/>
            <person name="Singh S.K."/>
            <person name="Bandi S."/>
            <person name="Singh A."/>
            <person name="Pinnaka A.K."/>
        </authorList>
    </citation>
    <scope>NUCLEOTIDE SEQUENCE [LARGE SCALE GENOMIC DNA]</scope>
    <source>
        <strain evidence="2 3">B3W22</strain>
    </source>
</reference>
<gene>
    <name evidence="2" type="ORF">B857_00591</name>
</gene>
<evidence type="ECO:0000256" key="1">
    <source>
        <dbReference type="SAM" id="Phobius"/>
    </source>
</evidence>
<evidence type="ECO:0000313" key="3">
    <source>
        <dbReference type="Proteomes" id="UP000004738"/>
    </source>
</evidence>
<comment type="caution">
    <text evidence="2">The sequence shown here is derived from an EMBL/GenBank/DDBJ whole genome shotgun (WGS) entry which is preliminary data.</text>
</comment>
<protein>
    <submittedName>
        <fullName evidence="2">Uncharacterized protein</fullName>
    </submittedName>
</protein>
<dbReference type="EMBL" id="AMCK01000002">
    <property type="protein sequence ID" value="EKB46381.1"/>
    <property type="molecule type" value="Genomic_DNA"/>
</dbReference>
<organism evidence="2 3">
    <name type="scientific">Solibacillus isronensis B3W22</name>
    <dbReference type="NCBI Taxonomy" id="1224748"/>
    <lineage>
        <taxon>Bacteria</taxon>
        <taxon>Bacillati</taxon>
        <taxon>Bacillota</taxon>
        <taxon>Bacilli</taxon>
        <taxon>Bacillales</taxon>
        <taxon>Caryophanaceae</taxon>
        <taxon>Solibacillus</taxon>
    </lineage>
</organism>
<keyword evidence="3" id="KW-1185">Reference proteome</keyword>
<dbReference type="Proteomes" id="UP000004738">
    <property type="component" value="Unassembled WGS sequence"/>
</dbReference>
<keyword evidence="1" id="KW-0812">Transmembrane</keyword>
<dbReference type="AlphaFoldDB" id="K1KV37"/>
<accession>K1KV37</accession>
<keyword evidence="1" id="KW-0472">Membrane</keyword>
<dbReference type="PATRIC" id="fig|1224748.3.peg.597"/>
<proteinExistence type="predicted"/>
<keyword evidence="1" id="KW-1133">Transmembrane helix</keyword>
<name>K1KV37_9BACL</name>